<evidence type="ECO:0000256" key="1">
    <source>
        <dbReference type="SAM" id="SignalP"/>
    </source>
</evidence>
<name>A0A6A3LYT6_9STRA</name>
<evidence type="ECO:0000313" key="3">
    <source>
        <dbReference type="EMBL" id="KAE9023357.1"/>
    </source>
</evidence>
<dbReference type="EMBL" id="QXGF01000195">
    <property type="protein sequence ID" value="KAE8944625.1"/>
    <property type="molecule type" value="Genomic_DNA"/>
</dbReference>
<comment type="caution">
    <text evidence="3">The sequence shown here is derived from an EMBL/GenBank/DDBJ whole genome shotgun (WGS) entry which is preliminary data.</text>
</comment>
<dbReference type="Proteomes" id="UP000440732">
    <property type="component" value="Unassembled WGS sequence"/>
</dbReference>
<evidence type="ECO:0000313" key="18">
    <source>
        <dbReference type="Proteomes" id="UP000476176"/>
    </source>
</evidence>
<dbReference type="EMBL" id="QXGD01000163">
    <property type="protein sequence ID" value="KAE9249808.1"/>
    <property type="molecule type" value="Genomic_DNA"/>
</dbReference>
<evidence type="ECO:0000313" key="15">
    <source>
        <dbReference type="Proteomes" id="UP000440732"/>
    </source>
</evidence>
<dbReference type="Proteomes" id="UP000440367">
    <property type="component" value="Unassembled WGS sequence"/>
</dbReference>
<keyword evidence="12" id="KW-1185">Reference proteome</keyword>
<evidence type="ECO:0000313" key="11">
    <source>
        <dbReference type="Proteomes" id="UP000429523"/>
    </source>
</evidence>
<accession>A0A6A3LYT6</accession>
<dbReference type="Proteomes" id="UP000429523">
    <property type="component" value="Unassembled WGS sequence"/>
</dbReference>
<dbReference type="EMBL" id="QXGE01000147">
    <property type="protein sequence ID" value="KAE9322633.1"/>
    <property type="molecule type" value="Genomic_DNA"/>
</dbReference>
<dbReference type="Proteomes" id="UP000433483">
    <property type="component" value="Unassembled WGS sequence"/>
</dbReference>
<dbReference type="EMBL" id="QXGC01000040">
    <property type="protein sequence ID" value="KAE9253259.1"/>
    <property type="molecule type" value="Genomic_DNA"/>
</dbReference>
<evidence type="ECO:0000313" key="12">
    <source>
        <dbReference type="Proteomes" id="UP000433483"/>
    </source>
</evidence>
<evidence type="ECO:0000313" key="19">
    <source>
        <dbReference type="Proteomes" id="UP000488956"/>
    </source>
</evidence>
<feature type="chain" id="PRO_5036380084" evidence="1">
    <location>
        <begin position="19"/>
        <end position="54"/>
    </location>
</feature>
<dbReference type="OrthoDB" id="10301235at2759"/>
<evidence type="ECO:0000313" key="16">
    <source>
        <dbReference type="Proteomes" id="UP000441208"/>
    </source>
</evidence>
<proteinExistence type="predicted"/>
<evidence type="ECO:0000313" key="4">
    <source>
        <dbReference type="EMBL" id="KAE9129039.1"/>
    </source>
</evidence>
<dbReference type="EMBL" id="QXGA01000132">
    <property type="protein sequence ID" value="KAE9151790.1"/>
    <property type="molecule type" value="Genomic_DNA"/>
</dbReference>
<dbReference type="Proteomes" id="UP000441208">
    <property type="component" value="Unassembled WGS sequence"/>
</dbReference>
<evidence type="ECO:0000313" key="7">
    <source>
        <dbReference type="EMBL" id="KAE9226094.1"/>
    </source>
</evidence>
<evidence type="ECO:0000313" key="8">
    <source>
        <dbReference type="EMBL" id="KAE9249808.1"/>
    </source>
</evidence>
<dbReference type="Proteomes" id="UP000476176">
    <property type="component" value="Unassembled WGS sequence"/>
</dbReference>
<dbReference type="EMBL" id="QXFW01000140">
    <property type="protein sequence ID" value="KAE9023357.1"/>
    <property type="molecule type" value="Genomic_DNA"/>
</dbReference>
<feature type="signal peptide" evidence="1">
    <location>
        <begin position="1"/>
        <end position="18"/>
    </location>
</feature>
<reference evidence="17 18" key="1">
    <citation type="submission" date="2018-09" db="EMBL/GenBank/DDBJ databases">
        <title>Genomic investigation of the strawberry pathogen Phytophthora fragariae indicates pathogenicity is determined by transcriptional variation in three key races.</title>
        <authorList>
            <person name="Adams T.M."/>
            <person name="Armitage A.D."/>
            <person name="Sobczyk M.K."/>
            <person name="Bates H.J."/>
            <person name="Dunwell J.M."/>
            <person name="Nellist C.F."/>
            <person name="Harrison R.J."/>
        </authorList>
    </citation>
    <scope>NUCLEOTIDE SEQUENCE [LARGE SCALE GENOMIC DNA]</scope>
    <source>
        <strain evidence="10 13">A4</strain>
        <strain evidence="8 14">BC-1</strain>
        <strain evidence="9 18">BC-23</strain>
        <strain evidence="7 12">NOV-27</strain>
        <strain evidence="6 15">NOV-5</strain>
        <strain evidence="5 16">NOV-71</strain>
        <strain evidence="2 11">NOV-9</strain>
        <strain evidence="4 19">ONT-3</strain>
        <strain evidence="3 17">SCRP245</strain>
    </source>
</reference>
<evidence type="ECO:0000313" key="6">
    <source>
        <dbReference type="EMBL" id="KAE9151790.1"/>
    </source>
</evidence>
<evidence type="ECO:0000313" key="2">
    <source>
        <dbReference type="EMBL" id="KAE8944625.1"/>
    </source>
</evidence>
<dbReference type="AlphaFoldDB" id="A0A6A3LYT6"/>
<evidence type="ECO:0000313" key="14">
    <source>
        <dbReference type="Proteomes" id="UP000440367"/>
    </source>
</evidence>
<dbReference type="EMBL" id="QXFX01000147">
    <property type="protein sequence ID" value="KAE9129039.1"/>
    <property type="molecule type" value="Genomic_DNA"/>
</dbReference>
<protein>
    <submittedName>
        <fullName evidence="3">Uncharacterized protein</fullName>
    </submittedName>
</protein>
<organism evidence="3 17">
    <name type="scientific">Phytophthora fragariae</name>
    <dbReference type="NCBI Taxonomy" id="53985"/>
    <lineage>
        <taxon>Eukaryota</taxon>
        <taxon>Sar</taxon>
        <taxon>Stramenopiles</taxon>
        <taxon>Oomycota</taxon>
        <taxon>Peronosporomycetes</taxon>
        <taxon>Peronosporales</taxon>
        <taxon>Peronosporaceae</taxon>
        <taxon>Phytophthora</taxon>
    </lineage>
</organism>
<dbReference type="Proteomes" id="UP000460718">
    <property type="component" value="Unassembled WGS sequence"/>
</dbReference>
<evidence type="ECO:0000313" key="5">
    <source>
        <dbReference type="EMBL" id="KAE9135561.1"/>
    </source>
</evidence>
<dbReference type="Proteomes" id="UP000437068">
    <property type="component" value="Unassembled WGS sequence"/>
</dbReference>
<evidence type="ECO:0000313" key="17">
    <source>
        <dbReference type="Proteomes" id="UP000460718"/>
    </source>
</evidence>
<evidence type="ECO:0000313" key="9">
    <source>
        <dbReference type="EMBL" id="KAE9253259.1"/>
    </source>
</evidence>
<gene>
    <name evidence="10" type="ORF">PF001_g4308</name>
    <name evidence="8" type="ORF">PF002_g5103</name>
    <name evidence="9" type="ORF">PF004_g1594</name>
    <name evidence="7" type="ORF">PF005_g5259</name>
    <name evidence="6" type="ORF">PF006_g3936</name>
    <name evidence="5" type="ORF">PF007_g2519</name>
    <name evidence="2" type="ORF">PF009_g5695</name>
    <name evidence="4" type="ORF">PF010_g4280</name>
    <name evidence="3" type="ORF">PF011_g4025</name>
</gene>
<sequence>MILLSCISSELLIGMCNASPYPLDLVCNMQLCASTARFALNQPYHSAACYPSGQ</sequence>
<dbReference type="EMBL" id="QXGB01000181">
    <property type="protein sequence ID" value="KAE9226094.1"/>
    <property type="molecule type" value="Genomic_DNA"/>
</dbReference>
<keyword evidence="1" id="KW-0732">Signal</keyword>
<dbReference type="Proteomes" id="UP000488956">
    <property type="component" value="Unassembled WGS sequence"/>
</dbReference>
<evidence type="ECO:0000313" key="10">
    <source>
        <dbReference type="EMBL" id="KAE9322633.1"/>
    </source>
</evidence>
<dbReference type="EMBL" id="QXFZ01000068">
    <property type="protein sequence ID" value="KAE9135561.1"/>
    <property type="molecule type" value="Genomic_DNA"/>
</dbReference>
<evidence type="ECO:0000313" key="13">
    <source>
        <dbReference type="Proteomes" id="UP000437068"/>
    </source>
</evidence>